<dbReference type="GO" id="GO:0016787">
    <property type="term" value="F:hydrolase activity"/>
    <property type="evidence" value="ECO:0007669"/>
    <property type="project" value="UniProtKB-KW"/>
</dbReference>
<keyword evidence="2" id="KW-1003">Cell membrane</keyword>
<feature type="transmembrane region" description="Helical" evidence="7">
    <location>
        <begin position="90"/>
        <end position="109"/>
    </location>
</feature>
<evidence type="ECO:0000313" key="9">
    <source>
        <dbReference type="Proteomes" id="UP001430804"/>
    </source>
</evidence>
<feature type="transmembrane region" description="Helical" evidence="7">
    <location>
        <begin position="20"/>
        <end position="46"/>
    </location>
</feature>
<evidence type="ECO:0000256" key="1">
    <source>
        <dbReference type="ARBA" id="ARBA00004651"/>
    </source>
</evidence>
<protein>
    <submittedName>
        <fullName evidence="8">Glycoside hydrolase</fullName>
    </submittedName>
</protein>
<feature type="transmembrane region" description="Helical" evidence="7">
    <location>
        <begin position="173"/>
        <end position="192"/>
    </location>
</feature>
<evidence type="ECO:0000256" key="5">
    <source>
        <dbReference type="ARBA" id="ARBA00022989"/>
    </source>
</evidence>
<evidence type="ECO:0000256" key="7">
    <source>
        <dbReference type="SAM" id="Phobius"/>
    </source>
</evidence>
<evidence type="ECO:0000256" key="6">
    <source>
        <dbReference type="ARBA" id="ARBA00023136"/>
    </source>
</evidence>
<name>A0ABS6WLR6_9HYPH</name>
<dbReference type="PANTHER" id="PTHR22926">
    <property type="entry name" value="PHOSPHO-N-ACETYLMURAMOYL-PENTAPEPTIDE-TRANSFERASE"/>
    <property type="match status" value="1"/>
</dbReference>
<keyword evidence="3" id="KW-0808">Transferase</keyword>
<keyword evidence="8" id="KW-0378">Hydrolase</keyword>
<dbReference type="Proteomes" id="UP001430804">
    <property type="component" value="Unassembled WGS sequence"/>
</dbReference>
<feature type="transmembrane region" description="Helical" evidence="7">
    <location>
        <begin position="67"/>
        <end position="84"/>
    </location>
</feature>
<organism evidence="8 9">
    <name type="scientific">Pseudohoeflea coraliihabitans</name>
    <dbReference type="NCBI Taxonomy" id="2860393"/>
    <lineage>
        <taxon>Bacteria</taxon>
        <taxon>Pseudomonadati</taxon>
        <taxon>Pseudomonadota</taxon>
        <taxon>Alphaproteobacteria</taxon>
        <taxon>Hyphomicrobiales</taxon>
        <taxon>Rhizobiaceae</taxon>
        <taxon>Pseudohoeflea</taxon>
    </lineage>
</organism>
<keyword evidence="9" id="KW-1185">Reference proteome</keyword>
<dbReference type="RefSeq" id="WP_219200839.1">
    <property type="nucleotide sequence ID" value="NZ_JAHWQX010000002.1"/>
</dbReference>
<dbReference type="InterPro" id="IPR000715">
    <property type="entry name" value="Glycosyl_transferase_4"/>
</dbReference>
<feature type="transmembrane region" description="Helical" evidence="7">
    <location>
        <begin position="121"/>
        <end position="142"/>
    </location>
</feature>
<feature type="transmembrane region" description="Helical" evidence="7">
    <location>
        <begin position="326"/>
        <end position="345"/>
    </location>
</feature>
<evidence type="ECO:0000256" key="2">
    <source>
        <dbReference type="ARBA" id="ARBA00022475"/>
    </source>
</evidence>
<dbReference type="EMBL" id="JAHWQX010000002">
    <property type="protein sequence ID" value="MBW3096871.1"/>
    <property type="molecule type" value="Genomic_DNA"/>
</dbReference>
<feature type="transmembrane region" description="Helical" evidence="7">
    <location>
        <begin position="301"/>
        <end position="320"/>
    </location>
</feature>
<gene>
    <name evidence="8" type="ORF">KY465_06230</name>
</gene>
<evidence type="ECO:0000313" key="8">
    <source>
        <dbReference type="EMBL" id="MBW3096871.1"/>
    </source>
</evidence>
<dbReference type="PANTHER" id="PTHR22926:SF3">
    <property type="entry name" value="UNDECAPRENYL-PHOSPHATE ALPHA-N-ACETYLGLUCOSAMINYL 1-PHOSPHATE TRANSFERASE"/>
    <property type="match status" value="1"/>
</dbReference>
<comment type="caution">
    <text evidence="8">The sequence shown here is derived from an EMBL/GenBank/DDBJ whole genome shotgun (WGS) entry which is preliminary data.</text>
</comment>
<keyword evidence="6 7" id="KW-0472">Membrane</keyword>
<accession>A0ABS6WLR6</accession>
<feature type="transmembrane region" description="Helical" evidence="7">
    <location>
        <begin position="198"/>
        <end position="217"/>
    </location>
</feature>
<keyword evidence="5 7" id="KW-1133">Transmembrane helix</keyword>
<feature type="transmembrane region" description="Helical" evidence="7">
    <location>
        <begin position="224"/>
        <end position="243"/>
    </location>
</feature>
<reference evidence="8" key="1">
    <citation type="submission" date="2021-07" db="EMBL/GenBank/DDBJ databases">
        <title>Pseudohoeflea marina sp. nov. a polyhydroxyalcanoate-producing bacterium.</title>
        <authorList>
            <person name="Zheng W."/>
            <person name="Yu S."/>
            <person name="Huang Y."/>
        </authorList>
    </citation>
    <scope>NUCLEOTIDE SEQUENCE</scope>
    <source>
        <strain evidence="8">DP4N28-3</strain>
    </source>
</reference>
<sequence length="348" mass="35441">MGDATNRLLAPIPFAEDPQLVALLGLGIVTTAIVCAALLAVLRAVLPARFLQAGVSARSAHASPTRQLGGLAVIPLGVLASLGLMQPAGIIAHLPLFIGLALVFGLGLIDDLRGLGAPTKLLVQLIAAAIAAQGLGLEAGILSVLPPLVALAIATVILTAFINLVNFMDGIDLMSVAGVGTGLFFLALLAALSSAGGSQVLVLGLGLVGALIGFGWHNRPKARIFLGDSGSLPLGLAAGYLALTASEAVHPAIALLPFSYYLVDASLTVAKRLRAGENIFRAHAAHAYQHAHRNGVGTWRLVTEVALIGAATGMAALYGSTLSGPSTFFVAAGAWLAALVFYLRLRAV</sequence>
<comment type="subcellular location">
    <subcellularLocation>
        <location evidence="1">Cell membrane</location>
        <topology evidence="1">Multi-pass membrane protein</topology>
    </subcellularLocation>
</comment>
<keyword evidence="4 7" id="KW-0812">Transmembrane</keyword>
<feature type="transmembrane region" description="Helical" evidence="7">
    <location>
        <begin position="148"/>
        <end position="166"/>
    </location>
</feature>
<proteinExistence type="predicted"/>
<evidence type="ECO:0000256" key="4">
    <source>
        <dbReference type="ARBA" id="ARBA00022692"/>
    </source>
</evidence>
<evidence type="ECO:0000256" key="3">
    <source>
        <dbReference type="ARBA" id="ARBA00022679"/>
    </source>
</evidence>
<dbReference type="Pfam" id="PF00953">
    <property type="entry name" value="Glycos_transf_4"/>
    <property type="match status" value="1"/>
</dbReference>
<feature type="transmembrane region" description="Helical" evidence="7">
    <location>
        <begin position="249"/>
        <end position="270"/>
    </location>
</feature>